<organism evidence="4 5">
    <name type="scientific">Pedobacter jamesrossensis</name>
    <dbReference type="NCBI Taxonomy" id="1908238"/>
    <lineage>
        <taxon>Bacteria</taxon>
        <taxon>Pseudomonadati</taxon>
        <taxon>Bacteroidota</taxon>
        <taxon>Sphingobacteriia</taxon>
        <taxon>Sphingobacteriales</taxon>
        <taxon>Sphingobacteriaceae</taxon>
        <taxon>Pedobacter</taxon>
    </lineage>
</organism>
<evidence type="ECO:0000256" key="1">
    <source>
        <dbReference type="SAM" id="MobiDB-lite"/>
    </source>
</evidence>
<evidence type="ECO:0000259" key="2">
    <source>
        <dbReference type="Pfam" id="PF01610"/>
    </source>
</evidence>
<evidence type="ECO:0000259" key="3">
    <source>
        <dbReference type="Pfam" id="PF14690"/>
    </source>
</evidence>
<dbReference type="RefSeq" id="WP_378959889.1">
    <property type="nucleotide sequence ID" value="NZ_JBHRXC010000001.1"/>
</dbReference>
<dbReference type="EMBL" id="JBHSBY010000035">
    <property type="protein sequence ID" value="MFC4196556.1"/>
    <property type="molecule type" value="Genomic_DNA"/>
</dbReference>
<accession>A0ABV8NIF8</accession>
<evidence type="ECO:0000313" key="5">
    <source>
        <dbReference type="Proteomes" id="UP001595792"/>
    </source>
</evidence>
<dbReference type="PANTHER" id="PTHR33498:SF1">
    <property type="entry name" value="TRANSPOSASE FOR INSERTION SEQUENCE ELEMENT IS1557"/>
    <property type="match status" value="1"/>
</dbReference>
<dbReference type="PANTHER" id="PTHR33498">
    <property type="entry name" value="TRANSPOSASE FOR INSERTION SEQUENCE ELEMENT IS1557"/>
    <property type="match status" value="1"/>
</dbReference>
<proteinExistence type="predicted"/>
<protein>
    <submittedName>
        <fullName evidence="4">ISL3 family transposase</fullName>
    </submittedName>
</protein>
<dbReference type="NCBIfam" id="NF033550">
    <property type="entry name" value="transpos_ISL3"/>
    <property type="match status" value="1"/>
</dbReference>
<gene>
    <name evidence="4" type="ORF">ACFOUY_07590</name>
</gene>
<feature type="domain" description="Transposase IS204/IS1001/IS1096/IS1165 DDE" evidence="2">
    <location>
        <begin position="402"/>
        <end position="512"/>
    </location>
</feature>
<dbReference type="Pfam" id="PF01610">
    <property type="entry name" value="DDE_Tnp_ISL3"/>
    <property type="match status" value="2"/>
</dbReference>
<dbReference type="InterPro" id="IPR047951">
    <property type="entry name" value="Transpos_ISL3"/>
</dbReference>
<dbReference type="Pfam" id="PF14690">
    <property type="entry name" value="Zn_ribbon_ISL3"/>
    <property type="match status" value="1"/>
</dbReference>
<keyword evidence="5" id="KW-1185">Reference proteome</keyword>
<evidence type="ECO:0000313" key="4">
    <source>
        <dbReference type="EMBL" id="MFC4196556.1"/>
    </source>
</evidence>
<sequence>MNASKVIFNNASQFKVVSVDSLADSFIIYISSKNRKSFCPNCEEASSKVHSYYTRKFADLPAFGKCSQIVLRARKFYCSTLECPLKVFTERYGDHFKPYQRRTDRLHNKLLNIAIESGGKSAERICSQLSIPTSDTTLLRIIEKKELPCNNGVIALGIDDWAIKKRERYGSILVDLTTNRPIGLLGDREENTVSEWLKKRTQVKIISRDRYSNYQSASTKGAPDAIQVTDRWHLLKNLGEAMRKILDREHLALKKVREANRETKTTEPRSLKSSVPTAQQKKFKEVRLLLEQGVSIKEISRRFRMSRITVRKYKYLEELPKKKCSSPTGLENHLEYIKKRKAEVPEIQLKALHQELIALGYRGAYSTLSDGLARYEMAIGKKKGDKKVLPTDLSSWRPSITSKLFFKEAKKLSKNEAHILNDLCDSSAILKQSLGFIREFRQMMLKDRSSEGLDSWISKVIISSINELCGFANGLKQDLKSIKNSFDLAWSNGPVEGNVNKLKTLKRQMYGRCSLGLLEKRLVLARS</sequence>
<feature type="domain" description="Transposase IS204/IS1001/IS1096/IS1165 DDE" evidence="2">
    <location>
        <begin position="156"/>
        <end position="290"/>
    </location>
</feature>
<comment type="caution">
    <text evidence="4">The sequence shown here is derived from an EMBL/GenBank/DDBJ whole genome shotgun (WGS) entry which is preliminary data.</text>
</comment>
<reference evidence="5" key="1">
    <citation type="journal article" date="2019" name="Int. J. Syst. Evol. Microbiol.">
        <title>The Global Catalogue of Microorganisms (GCM) 10K type strain sequencing project: providing services to taxonomists for standard genome sequencing and annotation.</title>
        <authorList>
            <consortium name="The Broad Institute Genomics Platform"/>
            <consortium name="The Broad Institute Genome Sequencing Center for Infectious Disease"/>
            <person name="Wu L."/>
            <person name="Ma J."/>
        </authorList>
    </citation>
    <scope>NUCLEOTIDE SEQUENCE [LARGE SCALE GENOMIC DNA]</scope>
    <source>
        <strain evidence="5">CCM 8689</strain>
    </source>
</reference>
<dbReference type="InterPro" id="IPR002560">
    <property type="entry name" value="Transposase_DDE"/>
</dbReference>
<feature type="compositionally biased region" description="Basic and acidic residues" evidence="1">
    <location>
        <begin position="257"/>
        <end position="270"/>
    </location>
</feature>
<name>A0ABV8NIF8_9SPHI</name>
<feature type="domain" description="Transposase IS204/IS1001/IS1096/IS1165 zinc-finger" evidence="3">
    <location>
        <begin position="38"/>
        <end position="80"/>
    </location>
</feature>
<feature type="region of interest" description="Disordered" evidence="1">
    <location>
        <begin position="257"/>
        <end position="276"/>
    </location>
</feature>
<dbReference type="Proteomes" id="UP001595792">
    <property type="component" value="Unassembled WGS sequence"/>
</dbReference>
<dbReference type="InterPro" id="IPR029261">
    <property type="entry name" value="Transposase_Znf"/>
</dbReference>